<dbReference type="AlphaFoldDB" id="A0A9W7CKS6"/>
<reference evidence="2" key="1">
    <citation type="submission" date="2023-04" db="EMBL/GenBank/DDBJ databases">
        <title>Phytophthora fragariaefolia NBRC 109709.</title>
        <authorList>
            <person name="Ichikawa N."/>
            <person name="Sato H."/>
            <person name="Tonouchi N."/>
        </authorList>
    </citation>
    <scope>NUCLEOTIDE SEQUENCE</scope>
    <source>
        <strain evidence="2">NBRC 109709</strain>
    </source>
</reference>
<feature type="region of interest" description="Disordered" evidence="1">
    <location>
        <begin position="596"/>
        <end position="727"/>
    </location>
</feature>
<protein>
    <submittedName>
        <fullName evidence="2">Unnamed protein product</fullName>
    </submittedName>
</protein>
<feature type="compositionally biased region" description="Polar residues" evidence="1">
    <location>
        <begin position="596"/>
        <end position="614"/>
    </location>
</feature>
<feature type="region of interest" description="Disordered" evidence="1">
    <location>
        <begin position="1"/>
        <end position="116"/>
    </location>
</feature>
<feature type="compositionally biased region" description="Low complexity" evidence="1">
    <location>
        <begin position="315"/>
        <end position="326"/>
    </location>
</feature>
<feature type="compositionally biased region" description="Polar residues" evidence="1">
    <location>
        <begin position="700"/>
        <end position="712"/>
    </location>
</feature>
<evidence type="ECO:0000256" key="1">
    <source>
        <dbReference type="SAM" id="MobiDB-lite"/>
    </source>
</evidence>
<feature type="region of interest" description="Disordered" evidence="1">
    <location>
        <begin position="217"/>
        <end position="241"/>
    </location>
</feature>
<feature type="compositionally biased region" description="Basic and acidic residues" evidence="1">
    <location>
        <begin position="641"/>
        <end position="667"/>
    </location>
</feature>
<feature type="region of interest" description="Disordered" evidence="1">
    <location>
        <begin position="416"/>
        <end position="478"/>
    </location>
</feature>
<feature type="compositionally biased region" description="Basic and acidic residues" evidence="1">
    <location>
        <begin position="572"/>
        <end position="582"/>
    </location>
</feature>
<feature type="region of interest" description="Disordered" evidence="1">
    <location>
        <begin position="253"/>
        <end position="351"/>
    </location>
</feature>
<evidence type="ECO:0000313" key="3">
    <source>
        <dbReference type="Proteomes" id="UP001165121"/>
    </source>
</evidence>
<feature type="compositionally biased region" description="Polar residues" evidence="1">
    <location>
        <begin position="293"/>
        <end position="303"/>
    </location>
</feature>
<feature type="compositionally biased region" description="Polar residues" evidence="1">
    <location>
        <begin position="180"/>
        <end position="194"/>
    </location>
</feature>
<dbReference type="Proteomes" id="UP001165121">
    <property type="component" value="Unassembled WGS sequence"/>
</dbReference>
<sequence>MAGNVERDSRKANAKRRKAAKEAKEVSAQDGVPSGSAVQDAHQVSKSGGQETAPDGAGVSISADSKVGPDDEDKSVPDAAAQASVGGADVVEPPVGGSVSDSPQPEHEVEASDDDEVEYVETMKPQFGPADDVEIVKFGSDPDDDDDEVELMKVAPAVRKEAHLSTVQEDQVLEDMKVSSLKSSGTASTRTPAQARSPPVLSAEVQVKAFVADQVRRWERDVSERSPPKHQEPDVEMSDREVELLGRDYIRMLKVPGLQKPRSPRGPSVREPGPKRIQRVSALAPPFPIPTRESPQSVSSSAFRSLEGARPGRMSSGPESSVKSESQATSSLFGTTGGSDESLTSATSGSRTCRDTAHLGHLDSVGAETLADTCQPSRWQRPPGSLVGILRSDLQSPCTSPRRPLRRTRCKWIKSTSPCRSPVDLKPGDGCRSHPDVGPSAQVRRHPVVQAAKRVTDASAPVDAPRPSAPTARDDHVPPQVLEGHNCPEVWPRAQGASEKLEHAPTQTDNARVHRETEPQEAARLEAVRLERERADALLAQYHAQTEAHQAEDARRVTTMMDSMQQELEHRRVERARERETAKNVQTFLREQLRNIRTTSVQTTPRPVTSQPDLATSRPILPGAASTRVETESAPQAPARKHPDVRSERKAATEGDTRRGAQPDAAKRARPANAKSAERKGRDASSQNNKSKRTPKYRGSSDNCDSDSSAGISDQDSDHSDSSSLEDVVQNVPTVTGPGGTMFTFRPYVNASALEDFDEKASLAVRTRRLERF</sequence>
<feature type="region of interest" description="Disordered" evidence="1">
    <location>
        <begin position="176"/>
        <end position="200"/>
    </location>
</feature>
<feature type="compositionally biased region" description="Basic and acidic residues" evidence="1">
    <location>
        <begin position="426"/>
        <end position="435"/>
    </location>
</feature>
<feature type="compositionally biased region" description="Polar residues" evidence="1">
    <location>
        <begin position="327"/>
        <end position="351"/>
    </location>
</feature>
<name>A0A9W7CKS6_9STRA</name>
<organism evidence="2 3">
    <name type="scientific">Phytophthora fragariaefolia</name>
    <dbReference type="NCBI Taxonomy" id="1490495"/>
    <lineage>
        <taxon>Eukaryota</taxon>
        <taxon>Sar</taxon>
        <taxon>Stramenopiles</taxon>
        <taxon>Oomycota</taxon>
        <taxon>Peronosporomycetes</taxon>
        <taxon>Peronosporales</taxon>
        <taxon>Peronosporaceae</taxon>
        <taxon>Phytophthora</taxon>
    </lineage>
</organism>
<dbReference type="EMBL" id="BSXT01000724">
    <property type="protein sequence ID" value="GMF33069.1"/>
    <property type="molecule type" value="Genomic_DNA"/>
</dbReference>
<gene>
    <name evidence="2" type="ORF">Pfra01_000806500</name>
</gene>
<feature type="compositionally biased region" description="Basic and acidic residues" evidence="1">
    <location>
        <begin position="1"/>
        <end position="11"/>
    </location>
</feature>
<keyword evidence="3" id="KW-1185">Reference proteome</keyword>
<comment type="caution">
    <text evidence="2">The sequence shown here is derived from an EMBL/GenBank/DDBJ whole genome shotgun (WGS) entry which is preliminary data.</text>
</comment>
<feature type="region of interest" description="Disordered" evidence="1">
    <location>
        <begin position="572"/>
        <end position="591"/>
    </location>
</feature>
<evidence type="ECO:0000313" key="2">
    <source>
        <dbReference type="EMBL" id="GMF33069.1"/>
    </source>
</evidence>
<accession>A0A9W7CKS6</accession>
<proteinExistence type="predicted"/>